<dbReference type="RefSeq" id="WP_092725789.1">
    <property type="nucleotide sequence ID" value="NZ_FNGW01000004.1"/>
</dbReference>
<dbReference type="Gene3D" id="3.90.550.10">
    <property type="entry name" value="Spore Coat Polysaccharide Biosynthesis Protein SpsA, Chain A"/>
    <property type="match status" value="1"/>
</dbReference>
<dbReference type="GO" id="GO:0016758">
    <property type="term" value="F:hexosyltransferase activity"/>
    <property type="evidence" value="ECO:0007669"/>
    <property type="project" value="UniProtKB-ARBA"/>
</dbReference>
<dbReference type="AlphaFoldDB" id="A0A1G9PHR6"/>
<dbReference type="EMBL" id="FNGW01000004">
    <property type="protein sequence ID" value="SDL98338.1"/>
    <property type="molecule type" value="Genomic_DNA"/>
</dbReference>
<proteinExistence type="predicted"/>
<accession>A0A1G9PHR6</accession>
<gene>
    <name evidence="2" type="ORF">SAMN04515677_104371</name>
</gene>
<keyword evidence="3" id="KW-1185">Reference proteome</keyword>
<sequence>MISIIIPVYNVENYIEECLKSIFNQTYKNIEVIIVNDGSTDRSKNIIEKFKLKYKNIIYLEQENKGVSEARNLGLRHAKGEYVMYIDSDDYMEINMIEEMYSKAKSLDYDIVICGHIKKYDHKPRKDKIRVFNIIEKDVYTNEDILGMMLEFKVNGFVWDKLFKRQQLIENKFYFQPNMYFEDWIPVMKQIYSSKKIGILNKPLYYYRQRETSLIHKKNEKILNDYFYTINSIYEYISKLELTFRGEQIKVFYTNTLYTLIRYYYLYYYNSKKDLKQLYSFFKRSKYNEWNKRCKHIFIINKSDKIVLVKILLWKMKVFHMVYPK</sequence>
<dbReference type="Pfam" id="PF00535">
    <property type="entry name" value="Glycos_transf_2"/>
    <property type="match status" value="1"/>
</dbReference>
<dbReference type="CDD" id="cd00761">
    <property type="entry name" value="Glyco_tranf_GTA_type"/>
    <property type="match status" value="1"/>
</dbReference>
<reference evidence="2 3" key="1">
    <citation type="submission" date="2016-10" db="EMBL/GenBank/DDBJ databases">
        <authorList>
            <person name="de Groot N.N."/>
        </authorList>
    </citation>
    <scope>NUCLEOTIDE SEQUENCE [LARGE SCALE GENOMIC DNA]</scope>
    <source>
        <strain evidence="2 3">DSM 797</strain>
    </source>
</reference>
<organism evidence="2 3">
    <name type="scientific">Romboutsia lituseburensis DSM 797</name>
    <dbReference type="NCBI Taxonomy" id="1121325"/>
    <lineage>
        <taxon>Bacteria</taxon>
        <taxon>Bacillati</taxon>
        <taxon>Bacillota</taxon>
        <taxon>Clostridia</taxon>
        <taxon>Peptostreptococcales</taxon>
        <taxon>Peptostreptococcaceae</taxon>
        <taxon>Romboutsia</taxon>
    </lineage>
</organism>
<dbReference type="SUPFAM" id="SSF53448">
    <property type="entry name" value="Nucleotide-diphospho-sugar transferases"/>
    <property type="match status" value="1"/>
</dbReference>
<evidence type="ECO:0000313" key="2">
    <source>
        <dbReference type="EMBL" id="SDL98338.1"/>
    </source>
</evidence>
<evidence type="ECO:0000259" key="1">
    <source>
        <dbReference type="Pfam" id="PF00535"/>
    </source>
</evidence>
<dbReference type="InterPro" id="IPR001173">
    <property type="entry name" value="Glyco_trans_2-like"/>
</dbReference>
<dbReference type="STRING" id="1121325.SAMN04515677_104371"/>
<name>A0A1G9PHR6_9FIRM</name>
<evidence type="ECO:0000313" key="3">
    <source>
        <dbReference type="Proteomes" id="UP000199068"/>
    </source>
</evidence>
<dbReference type="PANTHER" id="PTHR22916:SF3">
    <property type="entry name" value="UDP-GLCNAC:BETAGAL BETA-1,3-N-ACETYLGLUCOSAMINYLTRANSFERASE-LIKE PROTEIN 1"/>
    <property type="match status" value="1"/>
</dbReference>
<protein>
    <submittedName>
        <fullName evidence="2">Glycosyl transferase family 2</fullName>
    </submittedName>
</protein>
<dbReference type="InterPro" id="IPR029044">
    <property type="entry name" value="Nucleotide-diphossugar_trans"/>
</dbReference>
<dbReference type="Proteomes" id="UP000199068">
    <property type="component" value="Unassembled WGS sequence"/>
</dbReference>
<dbReference type="PANTHER" id="PTHR22916">
    <property type="entry name" value="GLYCOSYLTRANSFERASE"/>
    <property type="match status" value="1"/>
</dbReference>
<keyword evidence="2" id="KW-0808">Transferase</keyword>
<feature type="domain" description="Glycosyltransferase 2-like" evidence="1">
    <location>
        <begin position="3"/>
        <end position="131"/>
    </location>
</feature>